<protein>
    <submittedName>
        <fullName evidence="1">Uncharacterized protein</fullName>
    </submittedName>
</protein>
<dbReference type="RefSeq" id="WP_268061272.1">
    <property type="nucleotide sequence ID" value="NZ_JAPQFJ010000008.1"/>
</dbReference>
<evidence type="ECO:0000313" key="1">
    <source>
        <dbReference type="EMBL" id="MCY6958858.1"/>
    </source>
</evidence>
<keyword evidence="2" id="KW-1185">Reference proteome</keyword>
<dbReference type="EMBL" id="JAPQFJ010000008">
    <property type="protein sequence ID" value="MCY6958858.1"/>
    <property type="molecule type" value="Genomic_DNA"/>
</dbReference>
<reference evidence="1" key="1">
    <citation type="submission" date="2022-12" db="EMBL/GenBank/DDBJ databases">
        <title>Clostridium sp. nov., isolated from industrial wastewater.</title>
        <authorList>
            <person name="Jiayan W."/>
        </authorList>
    </citation>
    <scope>NUCLEOTIDE SEQUENCE</scope>
    <source>
        <strain evidence="1">ZC22-4</strain>
    </source>
</reference>
<accession>A0ABT4D971</accession>
<organism evidence="1 2">
    <name type="scientific">Clostridium brassicae</name>
    <dbReference type="NCBI Taxonomy" id="2999072"/>
    <lineage>
        <taxon>Bacteria</taxon>
        <taxon>Bacillati</taxon>
        <taxon>Bacillota</taxon>
        <taxon>Clostridia</taxon>
        <taxon>Eubacteriales</taxon>
        <taxon>Clostridiaceae</taxon>
        <taxon>Clostridium</taxon>
    </lineage>
</organism>
<gene>
    <name evidence="1" type="ORF">OW729_09610</name>
</gene>
<sequence>MNYICIVCDGKEVCIASKDTEESIQEFIVNNHSVRNTLIEDNSYEKPRMIFIDPAKVSLIMDITKEVNRMNERKIKS</sequence>
<dbReference type="Proteomes" id="UP001144612">
    <property type="component" value="Unassembled WGS sequence"/>
</dbReference>
<proteinExistence type="predicted"/>
<comment type="caution">
    <text evidence="1">The sequence shown here is derived from an EMBL/GenBank/DDBJ whole genome shotgun (WGS) entry which is preliminary data.</text>
</comment>
<name>A0ABT4D971_9CLOT</name>
<evidence type="ECO:0000313" key="2">
    <source>
        <dbReference type="Proteomes" id="UP001144612"/>
    </source>
</evidence>